<dbReference type="EMBL" id="JAAIUW010000007">
    <property type="protein sequence ID" value="KAF7822592.1"/>
    <property type="molecule type" value="Genomic_DNA"/>
</dbReference>
<dbReference type="AlphaFoldDB" id="A0A834WH79"/>
<name>A0A834WH79_9FABA</name>
<dbReference type="Proteomes" id="UP000634136">
    <property type="component" value="Unassembled WGS sequence"/>
</dbReference>
<evidence type="ECO:0000313" key="2">
    <source>
        <dbReference type="Proteomes" id="UP000634136"/>
    </source>
</evidence>
<sequence length="78" mass="8623">MINIALLCTNVTSSLRPSMSSVVSMLEDRTVQEVVLDESEVLDEMKKKDGPWTETSTSTSLTDLYPVHLDSSYLGGRN</sequence>
<organism evidence="1 2">
    <name type="scientific">Senna tora</name>
    <dbReference type="NCBI Taxonomy" id="362788"/>
    <lineage>
        <taxon>Eukaryota</taxon>
        <taxon>Viridiplantae</taxon>
        <taxon>Streptophyta</taxon>
        <taxon>Embryophyta</taxon>
        <taxon>Tracheophyta</taxon>
        <taxon>Spermatophyta</taxon>
        <taxon>Magnoliopsida</taxon>
        <taxon>eudicotyledons</taxon>
        <taxon>Gunneridae</taxon>
        <taxon>Pentapetalae</taxon>
        <taxon>rosids</taxon>
        <taxon>fabids</taxon>
        <taxon>Fabales</taxon>
        <taxon>Fabaceae</taxon>
        <taxon>Caesalpinioideae</taxon>
        <taxon>Cassia clade</taxon>
        <taxon>Senna</taxon>
    </lineage>
</organism>
<accession>A0A834WH79</accession>
<keyword evidence="1" id="KW-0675">Receptor</keyword>
<keyword evidence="1" id="KW-0418">Kinase</keyword>
<protein>
    <submittedName>
        <fullName evidence="1">Putative leucine-rich repeat receptor-like serine/threonine-protein kinase</fullName>
    </submittedName>
</protein>
<comment type="caution">
    <text evidence="1">The sequence shown here is derived from an EMBL/GenBank/DDBJ whole genome shotgun (WGS) entry which is preliminary data.</text>
</comment>
<evidence type="ECO:0000313" key="1">
    <source>
        <dbReference type="EMBL" id="KAF7822592.1"/>
    </source>
</evidence>
<dbReference type="GO" id="GO:0016301">
    <property type="term" value="F:kinase activity"/>
    <property type="evidence" value="ECO:0007669"/>
    <property type="project" value="UniProtKB-KW"/>
</dbReference>
<reference evidence="1" key="1">
    <citation type="submission" date="2020-09" db="EMBL/GenBank/DDBJ databases">
        <title>Genome-Enabled Discovery of Anthraquinone Biosynthesis in Senna tora.</title>
        <authorList>
            <person name="Kang S.-H."/>
            <person name="Pandey R.P."/>
            <person name="Lee C.-M."/>
            <person name="Sim J.-S."/>
            <person name="Jeong J.-T."/>
            <person name="Choi B.-S."/>
            <person name="Jung M."/>
            <person name="Ginzburg D."/>
            <person name="Zhao K."/>
            <person name="Won S.Y."/>
            <person name="Oh T.-J."/>
            <person name="Yu Y."/>
            <person name="Kim N.-H."/>
            <person name="Lee O.R."/>
            <person name="Lee T.-H."/>
            <person name="Bashyal P."/>
            <person name="Kim T.-S."/>
            <person name="Lee W.-H."/>
            <person name="Kawkins C."/>
            <person name="Kim C.-K."/>
            <person name="Kim J.S."/>
            <person name="Ahn B.O."/>
            <person name="Rhee S.Y."/>
            <person name="Sohng J.K."/>
        </authorList>
    </citation>
    <scope>NUCLEOTIDE SEQUENCE</scope>
    <source>
        <tissue evidence="1">Leaf</tissue>
    </source>
</reference>
<keyword evidence="2" id="KW-1185">Reference proteome</keyword>
<gene>
    <name evidence="1" type="ORF">G2W53_020736</name>
</gene>
<proteinExistence type="predicted"/>
<keyword evidence="1" id="KW-0808">Transferase</keyword>